<reference evidence="1" key="2">
    <citation type="submission" date="2020-11" db="EMBL/GenBank/DDBJ databases">
        <authorList>
            <consortium name="DOE Joint Genome Institute"/>
            <person name="Kuo A."/>
            <person name="Miyauchi S."/>
            <person name="Kiss E."/>
            <person name="Drula E."/>
            <person name="Kohler A."/>
            <person name="Sanchez-Garcia M."/>
            <person name="Andreopoulos B."/>
            <person name="Barry K.W."/>
            <person name="Bonito G."/>
            <person name="Buee M."/>
            <person name="Carver A."/>
            <person name="Chen C."/>
            <person name="Cichocki N."/>
            <person name="Clum A."/>
            <person name="Culley D."/>
            <person name="Crous P.W."/>
            <person name="Fauchery L."/>
            <person name="Girlanda M."/>
            <person name="Hayes R."/>
            <person name="Keri Z."/>
            <person name="Labutti K."/>
            <person name="Lipzen A."/>
            <person name="Lombard V."/>
            <person name="Magnuson J."/>
            <person name="Maillard F."/>
            <person name="Morin E."/>
            <person name="Murat C."/>
            <person name="Nolan M."/>
            <person name="Ohm R."/>
            <person name="Pangilinan J."/>
            <person name="Pereira M."/>
            <person name="Perotto S."/>
            <person name="Peter M."/>
            <person name="Riley R."/>
            <person name="Sitrit Y."/>
            <person name="Stielow B."/>
            <person name="Szollosi G."/>
            <person name="Zifcakova L."/>
            <person name="Stursova M."/>
            <person name="Spatafora J.W."/>
            <person name="Tedersoo L."/>
            <person name="Vaario L.-M."/>
            <person name="Yamada A."/>
            <person name="Yan M."/>
            <person name="Wang P."/>
            <person name="Xu J."/>
            <person name="Bruns T."/>
            <person name="Baldrian P."/>
            <person name="Vilgalys R."/>
            <person name="Henrissat B."/>
            <person name="Grigoriev I.V."/>
            <person name="Hibbett D."/>
            <person name="Nagy L.G."/>
            <person name="Martin F.M."/>
        </authorList>
    </citation>
    <scope>NUCLEOTIDE SEQUENCE</scope>
    <source>
        <strain evidence="1">UH-Tt-Lm1</strain>
    </source>
</reference>
<accession>A0A9P6H8I8</accession>
<dbReference type="EMBL" id="WIUZ02000016">
    <property type="protein sequence ID" value="KAF9780466.1"/>
    <property type="molecule type" value="Genomic_DNA"/>
</dbReference>
<keyword evidence="2" id="KW-1185">Reference proteome</keyword>
<evidence type="ECO:0008006" key="3">
    <source>
        <dbReference type="Google" id="ProtNLM"/>
    </source>
</evidence>
<organism evidence="1 2">
    <name type="scientific">Thelephora terrestris</name>
    <dbReference type="NCBI Taxonomy" id="56493"/>
    <lineage>
        <taxon>Eukaryota</taxon>
        <taxon>Fungi</taxon>
        <taxon>Dikarya</taxon>
        <taxon>Basidiomycota</taxon>
        <taxon>Agaricomycotina</taxon>
        <taxon>Agaricomycetes</taxon>
        <taxon>Thelephorales</taxon>
        <taxon>Thelephoraceae</taxon>
        <taxon>Thelephora</taxon>
    </lineage>
</organism>
<evidence type="ECO:0000313" key="2">
    <source>
        <dbReference type="Proteomes" id="UP000736335"/>
    </source>
</evidence>
<evidence type="ECO:0000313" key="1">
    <source>
        <dbReference type="EMBL" id="KAF9780466.1"/>
    </source>
</evidence>
<gene>
    <name evidence="1" type="ORF">BJ322DRAFT_1011813</name>
</gene>
<reference evidence="1" key="1">
    <citation type="journal article" date="2020" name="Nat. Commun.">
        <title>Large-scale genome sequencing of mycorrhizal fungi provides insights into the early evolution of symbiotic traits.</title>
        <authorList>
            <person name="Miyauchi S."/>
            <person name="Kiss E."/>
            <person name="Kuo A."/>
            <person name="Drula E."/>
            <person name="Kohler A."/>
            <person name="Sanchez-Garcia M."/>
            <person name="Morin E."/>
            <person name="Andreopoulos B."/>
            <person name="Barry K.W."/>
            <person name="Bonito G."/>
            <person name="Buee M."/>
            <person name="Carver A."/>
            <person name="Chen C."/>
            <person name="Cichocki N."/>
            <person name="Clum A."/>
            <person name="Culley D."/>
            <person name="Crous P.W."/>
            <person name="Fauchery L."/>
            <person name="Girlanda M."/>
            <person name="Hayes R.D."/>
            <person name="Keri Z."/>
            <person name="LaButti K."/>
            <person name="Lipzen A."/>
            <person name="Lombard V."/>
            <person name="Magnuson J."/>
            <person name="Maillard F."/>
            <person name="Murat C."/>
            <person name="Nolan M."/>
            <person name="Ohm R.A."/>
            <person name="Pangilinan J."/>
            <person name="Pereira M.F."/>
            <person name="Perotto S."/>
            <person name="Peter M."/>
            <person name="Pfister S."/>
            <person name="Riley R."/>
            <person name="Sitrit Y."/>
            <person name="Stielow J.B."/>
            <person name="Szollosi G."/>
            <person name="Zifcakova L."/>
            <person name="Stursova M."/>
            <person name="Spatafora J.W."/>
            <person name="Tedersoo L."/>
            <person name="Vaario L.M."/>
            <person name="Yamada A."/>
            <person name="Yan M."/>
            <person name="Wang P."/>
            <person name="Xu J."/>
            <person name="Bruns T."/>
            <person name="Baldrian P."/>
            <person name="Vilgalys R."/>
            <person name="Dunand C."/>
            <person name="Henrissat B."/>
            <person name="Grigoriev I.V."/>
            <person name="Hibbett D."/>
            <person name="Nagy L.G."/>
            <person name="Martin F.M."/>
        </authorList>
    </citation>
    <scope>NUCLEOTIDE SEQUENCE</scope>
    <source>
        <strain evidence="1">UH-Tt-Lm1</strain>
    </source>
</reference>
<name>A0A9P6H8I8_9AGAM</name>
<proteinExistence type="predicted"/>
<dbReference type="AlphaFoldDB" id="A0A9P6H8I8"/>
<dbReference type="OrthoDB" id="2142724at2759"/>
<comment type="caution">
    <text evidence="1">The sequence shown here is derived from an EMBL/GenBank/DDBJ whole genome shotgun (WGS) entry which is preliminary data.</text>
</comment>
<dbReference type="Proteomes" id="UP000736335">
    <property type="component" value="Unassembled WGS sequence"/>
</dbReference>
<protein>
    <recommendedName>
        <fullName evidence="3">Tc1-like transposase DDE domain-containing protein</fullName>
    </recommendedName>
</protein>
<sequence length="95" mass="10815">MEDPTRLVFLDETSVDLRVTYRLMGWSLVGLRAQRSEGLVYTKIIVGPYDGDSFVRYIENLVEHMNPYPAPKSILLMDNCSIHHVEGVSELCSAR</sequence>